<proteinExistence type="predicted"/>
<evidence type="ECO:0000256" key="2">
    <source>
        <dbReference type="ARBA" id="ARBA00022741"/>
    </source>
</evidence>
<keyword evidence="8" id="KW-1185">Reference proteome</keyword>
<evidence type="ECO:0000259" key="6">
    <source>
        <dbReference type="PROSITE" id="PS50011"/>
    </source>
</evidence>
<dbReference type="InterPro" id="IPR000719">
    <property type="entry name" value="Prot_kinase_dom"/>
</dbReference>
<keyword evidence="1" id="KW-0808">Transferase</keyword>
<keyword evidence="4 5" id="KW-0067">ATP-binding</keyword>
<evidence type="ECO:0000256" key="4">
    <source>
        <dbReference type="ARBA" id="ARBA00022840"/>
    </source>
</evidence>
<dbReference type="PROSITE" id="PS50011">
    <property type="entry name" value="PROTEIN_KINASE_DOM"/>
    <property type="match status" value="1"/>
</dbReference>
<sequence>MELGPYVPLESTNCRLESFLGFGSFGYVFQGVNERGKVSAVKIIFVETSGRTPEEQEAEKHRLSREYKLIAGKKHDNLVEILKSTHKPFTVEDIQALLDIPCIQDRDDIRATLRYRLFQAEEKKQIPTLSIQMELCGKTLRHWLNINNEVDNPNLRSVRRNIVKDMYDGLKYLHLNKIIHRDFRPENIMFSFSSNGEEFEFPVKVGDFGLCRRVHSEYTVTETLTPFVGSVTYRAPETNFTDYSIPADLYSFGLVSWEILQVIKQKDTRSMFHRLVHDSQNHLVIGADWWFPRWAELIIQLTKRRVQDRIQGCEDRLLMGALRSEITVESHKQFSAIQDFLVPGYIVNINIKDKASKFYYFKVDHVTFNGVNALSLQHLSNVICDQMDIDGDGNQLINIETLHMGEAVGNSGFGISIWGDNNILESFKCCNILAKVMENHERSILRQSVDWEAFAQRFGPICIYLSKSSESCIIKNANLRNAFISGARHGLLDIECNNVIQINGLDHSTKNLDAVNLIDNSKRSLIRLDFYKN</sequence>
<dbReference type="GO" id="GO:0004694">
    <property type="term" value="F:eukaryotic translation initiation factor 2alpha kinase activity"/>
    <property type="evidence" value="ECO:0007669"/>
    <property type="project" value="TreeGrafter"/>
</dbReference>
<evidence type="ECO:0000256" key="5">
    <source>
        <dbReference type="PROSITE-ProRule" id="PRU10141"/>
    </source>
</evidence>
<dbReference type="Pfam" id="PF00069">
    <property type="entry name" value="Pkinase"/>
    <property type="match status" value="1"/>
</dbReference>
<dbReference type="SUPFAM" id="SSF56112">
    <property type="entry name" value="Protein kinase-like (PK-like)"/>
    <property type="match status" value="1"/>
</dbReference>
<dbReference type="AlphaFoldDB" id="A0A226D1G7"/>
<dbReference type="Proteomes" id="UP000198287">
    <property type="component" value="Unassembled WGS sequence"/>
</dbReference>
<evidence type="ECO:0000256" key="3">
    <source>
        <dbReference type="ARBA" id="ARBA00022777"/>
    </source>
</evidence>
<comment type="caution">
    <text evidence="7">The sequence shown here is derived from an EMBL/GenBank/DDBJ whole genome shotgun (WGS) entry which is preliminary data.</text>
</comment>
<dbReference type="Gene3D" id="1.10.510.10">
    <property type="entry name" value="Transferase(Phosphotransferase) domain 1"/>
    <property type="match status" value="1"/>
</dbReference>
<name>A0A226D1G7_FOLCA</name>
<accession>A0A226D1G7</accession>
<evidence type="ECO:0000313" key="8">
    <source>
        <dbReference type="Proteomes" id="UP000198287"/>
    </source>
</evidence>
<dbReference type="Gene3D" id="3.30.200.20">
    <property type="entry name" value="Phosphorylase Kinase, domain 1"/>
    <property type="match status" value="1"/>
</dbReference>
<dbReference type="InterPro" id="IPR050339">
    <property type="entry name" value="CC_SR_Kinase"/>
</dbReference>
<keyword evidence="3 7" id="KW-0418">Kinase</keyword>
<dbReference type="InterPro" id="IPR008266">
    <property type="entry name" value="Tyr_kinase_AS"/>
</dbReference>
<dbReference type="PROSITE" id="PS00109">
    <property type="entry name" value="PROTEIN_KINASE_TYR"/>
    <property type="match status" value="1"/>
</dbReference>
<dbReference type="InterPro" id="IPR017441">
    <property type="entry name" value="Protein_kinase_ATP_BS"/>
</dbReference>
<dbReference type="EMBL" id="LNIX01000044">
    <property type="protein sequence ID" value="OXA38648.1"/>
    <property type="molecule type" value="Genomic_DNA"/>
</dbReference>
<feature type="binding site" evidence="5">
    <location>
        <position position="42"/>
    </location>
    <ligand>
        <name>ATP</name>
        <dbReference type="ChEBI" id="CHEBI:30616"/>
    </ligand>
</feature>
<dbReference type="PANTHER" id="PTHR11042:SF136">
    <property type="entry name" value="EIF-2-ALPHA KINASE GCN2"/>
    <property type="match status" value="1"/>
</dbReference>
<dbReference type="OrthoDB" id="1405469at2759"/>
<dbReference type="GO" id="GO:0005524">
    <property type="term" value="F:ATP binding"/>
    <property type="evidence" value="ECO:0007669"/>
    <property type="project" value="UniProtKB-UniRule"/>
</dbReference>
<keyword evidence="2 5" id="KW-0547">Nucleotide-binding</keyword>
<dbReference type="GO" id="GO:0005829">
    <property type="term" value="C:cytosol"/>
    <property type="evidence" value="ECO:0007669"/>
    <property type="project" value="TreeGrafter"/>
</dbReference>
<dbReference type="PANTHER" id="PTHR11042">
    <property type="entry name" value="EUKARYOTIC TRANSLATION INITIATION FACTOR 2-ALPHA KINASE EIF2-ALPHA KINASE -RELATED"/>
    <property type="match status" value="1"/>
</dbReference>
<gene>
    <name evidence="7" type="ORF">Fcan01_26620</name>
</gene>
<evidence type="ECO:0000256" key="1">
    <source>
        <dbReference type="ARBA" id="ARBA00022679"/>
    </source>
</evidence>
<organism evidence="7 8">
    <name type="scientific">Folsomia candida</name>
    <name type="common">Springtail</name>
    <dbReference type="NCBI Taxonomy" id="158441"/>
    <lineage>
        <taxon>Eukaryota</taxon>
        <taxon>Metazoa</taxon>
        <taxon>Ecdysozoa</taxon>
        <taxon>Arthropoda</taxon>
        <taxon>Hexapoda</taxon>
        <taxon>Collembola</taxon>
        <taxon>Entomobryomorpha</taxon>
        <taxon>Isotomoidea</taxon>
        <taxon>Isotomidae</taxon>
        <taxon>Proisotominae</taxon>
        <taxon>Folsomia</taxon>
    </lineage>
</organism>
<dbReference type="GO" id="GO:0005634">
    <property type="term" value="C:nucleus"/>
    <property type="evidence" value="ECO:0007669"/>
    <property type="project" value="TreeGrafter"/>
</dbReference>
<protein>
    <submittedName>
        <fullName evidence="7">Cyclin-dependent kinase 4</fullName>
    </submittedName>
</protein>
<dbReference type="InterPro" id="IPR011009">
    <property type="entry name" value="Kinase-like_dom_sf"/>
</dbReference>
<dbReference type="GO" id="GO:1990625">
    <property type="term" value="P:negative regulation of cytoplasmic translational initiation in response to stress"/>
    <property type="evidence" value="ECO:0007669"/>
    <property type="project" value="TreeGrafter"/>
</dbReference>
<dbReference type="STRING" id="158441.A0A226D1G7"/>
<feature type="domain" description="Protein kinase" evidence="6">
    <location>
        <begin position="14"/>
        <end position="334"/>
    </location>
</feature>
<dbReference type="PROSITE" id="PS00107">
    <property type="entry name" value="PROTEIN_KINASE_ATP"/>
    <property type="match status" value="1"/>
</dbReference>
<reference evidence="7 8" key="1">
    <citation type="submission" date="2015-12" db="EMBL/GenBank/DDBJ databases">
        <title>The genome of Folsomia candida.</title>
        <authorList>
            <person name="Faddeeva A."/>
            <person name="Derks M.F."/>
            <person name="Anvar Y."/>
            <person name="Smit S."/>
            <person name="Van Straalen N."/>
            <person name="Roelofs D."/>
        </authorList>
    </citation>
    <scope>NUCLEOTIDE SEQUENCE [LARGE SCALE GENOMIC DNA]</scope>
    <source>
        <strain evidence="7 8">VU population</strain>
        <tissue evidence="7">Whole body</tissue>
    </source>
</reference>
<evidence type="ECO:0000313" key="7">
    <source>
        <dbReference type="EMBL" id="OXA38648.1"/>
    </source>
</evidence>